<evidence type="ECO:0000313" key="10">
    <source>
        <dbReference type="EMBL" id="MFD2918753.1"/>
    </source>
</evidence>
<dbReference type="Proteomes" id="UP001597511">
    <property type="component" value="Unassembled WGS sequence"/>
</dbReference>
<feature type="domain" description="Lycopene cyclase" evidence="9">
    <location>
        <begin position="130"/>
        <end position="223"/>
    </location>
</feature>
<feature type="transmembrane region" description="Helical" evidence="8">
    <location>
        <begin position="80"/>
        <end position="97"/>
    </location>
</feature>
<reference evidence="11" key="1">
    <citation type="journal article" date="2019" name="Int. J. Syst. Evol. Microbiol.">
        <title>The Global Catalogue of Microorganisms (GCM) 10K type strain sequencing project: providing services to taxonomists for standard genome sequencing and annotation.</title>
        <authorList>
            <consortium name="The Broad Institute Genomics Platform"/>
            <consortium name="The Broad Institute Genome Sequencing Center for Infectious Disease"/>
            <person name="Wu L."/>
            <person name="Ma J."/>
        </authorList>
    </citation>
    <scope>NUCLEOTIDE SEQUENCE [LARGE SCALE GENOMIC DNA]</scope>
    <source>
        <strain evidence="11">KCTC 23299</strain>
    </source>
</reference>
<evidence type="ECO:0000256" key="6">
    <source>
        <dbReference type="ARBA" id="ARBA00023136"/>
    </source>
</evidence>
<evidence type="ECO:0000256" key="3">
    <source>
        <dbReference type="ARBA" id="ARBA00022692"/>
    </source>
</evidence>
<evidence type="ECO:0000256" key="7">
    <source>
        <dbReference type="ARBA" id="ARBA00023235"/>
    </source>
</evidence>
<keyword evidence="7" id="KW-0413">Isomerase</keyword>
<evidence type="ECO:0000256" key="5">
    <source>
        <dbReference type="ARBA" id="ARBA00022989"/>
    </source>
</evidence>
<comment type="caution">
    <text evidence="10">The sequence shown here is derived from an EMBL/GenBank/DDBJ whole genome shotgun (WGS) entry which is preliminary data.</text>
</comment>
<comment type="pathway">
    <text evidence="2">Carotenoid biosynthesis.</text>
</comment>
<feature type="transmembrane region" description="Helical" evidence="8">
    <location>
        <begin position="109"/>
        <end position="129"/>
    </location>
</feature>
<evidence type="ECO:0000259" key="9">
    <source>
        <dbReference type="Pfam" id="PF18916"/>
    </source>
</evidence>
<feature type="transmembrane region" description="Helical" evidence="8">
    <location>
        <begin position="135"/>
        <end position="151"/>
    </location>
</feature>
<evidence type="ECO:0000313" key="11">
    <source>
        <dbReference type="Proteomes" id="UP001597511"/>
    </source>
</evidence>
<evidence type="ECO:0000256" key="2">
    <source>
        <dbReference type="ARBA" id="ARBA00004829"/>
    </source>
</evidence>
<feature type="transmembrane region" description="Helical" evidence="8">
    <location>
        <begin position="6"/>
        <end position="23"/>
    </location>
</feature>
<organism evidence="10 11">
    <name type="scientific">Terrimonas rubra</name>
    <dbReference type="NCBI Taxonomy" id="1035890"/>
    <lineage>
        <taxon>Bacteria</taxon>
        <taxon>Pseudomonadati</taxon>
        <taxon>Bacteroidota</taxon>
        <taxon>Chitinophagia</taxon>
        <taxon>Chitinophagales</taxon>
        <taxon>Chitinophagaceae</taxon>
        <taxon>Terrimonas</taxon>
    </lineage>
</organism>
<gene>
    <name evidence="10" type="ORF">ACFS6H_03460</name>
</gene>
<keyword evidence="3 8" id="KW-0812">Transmembrane</keyword>
<feature type="domain" description="Lycopene cyclase" evidence="9">
    <location>
        <begin position="5"/>
        <end position="97"/>
    </location>
</feature>
<evidence type="ECO:0000256" key="1">
    <source>
        <dbReference type="ARBA" id="ARBA00004141"/>
    </source>
</evidence>
<protein>
    <submittedName>
        <fullName evidence="10">Lycopene cyclase domain-containing protein</fullName>
    </submittedName>
</protein>
<name>A0ABW6A3A7_9BACT</name>
<keyword evidence="4" id="KW-0125">Carotenoid biosynthesis</keyword>
<dbReference type="NCBIfam" id="TIGR03462">
    <property type="entry name" value="CarR_dom_SF"/>
    <property type="match status" value="2"/>
</dbReference>
<evidence type="ECO:0000256" key="8">
    <source>
        <dbReference type="SAM" id="Phobius"/>
    </source>
</evidence>
<comment type="subcellular location">
    <subcellularLocation>
        <location evidence="1">Membrane</location>
        <topology evidence="1">Multi-pass membrane protein</topology>
    </subcellularLocation>
</comment>
<keyword evidence="5 8" id="KW-1133">Transmembrane helix</keyword>
<evidence type="ECO:0000256" key="4">
    <source>
        <dbReference type="ARBA" id="ARBA00022746"/>
    </source>
</evidence>
<proteinExistence type="predicted"/>
<dbReference type="EMBL" id="JBHUOZ010000001">
    <property type="protein sequence ID" value="MFD2918753.1"/>
    <property type="molecule type" value="Genomic_DNA"/>
</dbReference>
<dbReference type="RefSeq" id="WP_386095251.1">
    <property type="nucleotide sequence ID" value="NZ_JBHUOZ010000001.1"/>
</dbReference>
<feature type="transmembrane region" description="Helical" evidence="8">
    <location>
        <begin position="208"/>
        <end position="224"/>
    </location>
</feature>
<sequence length="228" mass="27034">MDPQYTYFLILGASFLGPLALSFDKKVAYYTKWKYLFPAIIIPALLYMAWDMYFTKQGVWWFNEKYISGIHIGNLPLEEVLFFFIVPYCCVFIYECIRCYFPKLENKKWAHTVLKITAVACLFTGIIFYDRYYTSWTFFFTAFFIAAIYFFRSFFARFDAVSFLISFLITLIPFLVVNGFLTAIPVVLYNDAENMGIRITTIPFEDTFYGMLLMLMNVCIYEKLMKRK</sequence>
<dbReference type="Pfam" id="PF18916">
    <property type="entry name" value="Lycopene_cyc"/>
    <property type="match status" value="2"/>
</dbReference>
<keyword evidence="11" id="KW-1185">Reference proteome</keyword>
<accession>A0ABW6A3A7</accession>
<feature type="transmembrane region" description="Helical" evidence="8">
    <location>
        <begin position="35"/>
        <end position="53"/>
    </location>
</feature>
<feature type="transmembrane region" description="Helical" evidence="8">
    <location>
        <begin position="163"/>
        <end position="188"/>
    </location>
</feature>
<dbReference type="InterPro" id="IPR017825">
    <property type="entry name" value="Lycopene_cyclase_dom"/>
</dbReference>
<keyword evidence="6 8" id="KW-0472">Membrane</keyword>